<dbReference type="Proteomes" id="UP000015503">
    <property type="component" value="Chromosome"/>
</dbReference>
<dbReference type="InterPro" id="IPR001055">
    <property type="entry name" value="Adrenodoxin-like"/>
</dbReference>
<evidence type="ECO:0000313" key="9">
    <source>
        <dbReference type="Proteomes" id="UP000015503"/>
    </source>
</evidence>
<dbReference type="GO" id="GO:0009055">
    <property type="term" value="F:electron transfer activity"/>
    <property type="evidence" value="ECO:0007669"/>
    <property type="project" value="TreeGrafter"/>
</dbReference>
<dbReference type="RefSeq" id="WP_016492750.1">
    <property type="nucleotide sequence ID" value="NC_021499.1"/>
</dbReference>
<dbReference type="InterPro" id="IPR036010">
    <property type="entry name" value="2Fe-2S_ferredoxin-like_sf"/>
</dbReference>
<dbReference type="GO" id="GO:0046872">
    <property type="term" value="F:metal ion binding"/>
    <property type="evidence" value="ECO:0007669"/>
    <property type="project" value="UniProtKB-KW"/>
</dbReference>
<proteinExistence type="inferred from homology"/>
<accession>S6ARL8</accession>
<name>S6ARL8_METRE</name>
<evidence type="ECO:0000259" key="7">
    <source>
        <dbReference type="PROSITE" id="PS51085"/>
    </source>
</evidence>
<dbReference type="Pfam" id="PF00111">
    <property type="entry name" value="Fer2"/>
    <property type="match status" value="1"/>
</dbReference>
<dbReference type="PANTHER" id="PTHR23426">
    <property type="entry name" value="FERREDOXIN/ADRENODOXIN"/>
    <property type="match status" value="1"/>
</dbReference>
<keyword evidence="3" id="KW-0479">Metal-binding</keyword>
<evidence type="ECO:0000256" key="6">
    <source>
        <dbReference type="ARBA" id="ARBA00034078"/>
    </source>
</evidence>
<dbReference type="EMBL" id="AP013068">
    <property type="protein sequence ID" value="BAN48558.1"/>
    <property type="molecule type" value="Genomic_DNA"/>
</dbReference>
<comment type="similarity">
    <text evidence="1">Belongs to the adrenodoxin/putidaredoxin family.</text>
</comment>
<dbReference type="PANTHER" id="PTHR23426:SF65">
    <property type="entry name" value="FERREDOXIN-2, MITOCHONDRIAL"/>
    <property type="match status" value="1"/>
</dbReference>
<dbReference type="InterPro" id="IPR012675">
    <property type="entry name" value="Beta-grasp_dom_sf"/>
</dbReference>
<comment type="cofactor">
    <cofactor evidence="6">
        <name>[2Fe-2S] cluster</name>
        <dbReference type="ChEBI" id="CHEBI:190135"/>
    </cofactor>
</comment>
<keyword evidence="5" id="KW-0411">Iron-sulfur</keyword>
<evidence type="ECO:0000256" key="2">
    <source>
        <dbReference type="ARBA" id="ARBA00022714"/>
    </source>
</evidence>
<dbReference type="OrthoDB" id="9799640at2"/>
<evidence type="ECO:0000256" key="1">
    <source>
        <dbReference type="ARBA" id="ARBA00010914"/>
    </source>
</evidence>
<dbReference type="SUPFAM" id="SSF54292">
    <property type="entry name" value="2Fe-2S ferredoxin-like"/>
    <property type="match status" value="1"/>
</dbReference>
<organism evidence="8 9">
    <name type="scientific">Metapseudomonas resinovorans NBRC 106553</name>
    <dbReference type="NCBI Taxonomy" id="1245471"/>
    <lineage>
        <taxon>Bacteria</taxon>
        <taxon>Pseudomonadati</taxon>
        <taxon>Pseudomonadota</taxon>
        <taxon>Gammaproteobacteria</taxon>
        <taxon>Pseudomonadales</taxon>
        <taxon>Pseudomonadaceae</taxon>
        <taxon>Metapseudomonas</taxon>
    </lineage>
</organism>
<dbReference type="AlphaFoldDB" id="S6ARL8"/>
<sequence>MPTITFIQHDGGQHRIEAEAGQSLMQAALANLVPGILGDCGGSCSCATCHCYVEGAWAEALPEPVEEERLMLDCALHVLPSSRLACQVVLSEAMDGLMVKLPISQL</sequence>
<dbReference type="PROSITE" id="PS51085">
    <property type="entry name" value="2FE2S_FER_2"/>
    <property type="match status" value="1"/>
</dbReference>
<reference evidence="8 9" key="1">
    <citation type="journal article" date="2013" name="Genome Announc.">
        <title>Complete Genome Sequence of the Carbazole Degrader Pseudomonas resinovorans Strain CA10 (NBRC 106553).</title>
        <authorList>
            <person name="Shintani M."/>
            <person name="Hosoyama A."/>
            <person name="Ohji S."/>
            <person name="Tsuchikane K."/>
            <person name="Takarada H."/>
            <person name="Yamazoe A."/>
            <person name="Fujita N."/>
            <person name="Nojiri H."/>
        </authorList>
    </citation>
    <scope>NUCLEOTIDE SEQUENCE [LARGE SCALE GENOMIC DNA]</scope>
    <source>
        <strain evidence="8 9">NBRC 106553</strain>
    </source>
</reference>
<feature type="domain" description="2Fe-2S ferredoxin-type" evidence="7">
    <location>
        <begin position="2"/>
        <end position="105"/>
    </location>
</feature>
<evidence type="ECO:0000256" key="4">
    <source>
        <dbReference type="ARBA" id="ARBA00023004"/>
    </source>
</evidence>
<dbReference type="GO" id="GO:0140647">
    <property type="term" value="P:P450-containing electron transport chain"/>
    <property type="evidence" value="ECO:0007669"/>
    <property type="project" value="InterPro"/>
</dbReference>
<dbReference type="PRINTS" id="PR00355">
    <property type="entry name" value="ADRENODOXIN"/>
</dbReference>
<gene>
    <name evidence="8" type="primary">fdx</name>
    <name evidence="8" type="ORF">PCA10_28260</name>
</gene>
<dbReference type="eggNOG" id="COG0633">
    <property type="taxonomic scope" value="Bacteria"/>
</dbReference>
<dbReference type="STRING" id="1245471.PCA10_28260"/>
<dbReference type="GO" id="GO:0051537">
    <property type="term" value="F:2 iron, 2 sulfur cluster binding"/>
    <property type="evidence" value="ECO:0007669"/>
    <property type="project" value="UniProtKB-KW"/>
</dbReference>
<dbReference type="KEGG" id="pre:PCA10_28260"/>
<evidence type="ECO:0000256" key="3">
    <source>
        <dbReference type="ARBA" id="ARBA00022723"/>
    </source>
</evidence>
<dbReference type="Gene3D" id="3.10.20.30">
    <property type="match status" value="1"/>
</dbReference>
<dbReference type="PROSITE" id="PS00814">
    <property type="entry name" value="ADX"/>
    <property type="match status" value="1"/>
</dbReference>
<dbReference type="PATRIC" id="fig|1245471.3.peg.2862"/>
<dbReference type="HOGENOM" id="CLU_082632_5_1_6"/>
<dbReference type="InterPro" id="IPR018298">
    <property type="entry name" value="Adrenodoxin_Fe-S_BS"/>
</dbReference>
<evidence type="ECO:0000256" key="5">
    <source>
        <dbReference type="ARBA" id="ARBA00023014"/>
    </source>
</evidence>
<keyword evidence="4" id="KW-0408">Iron</keyword>
<keyword evidence="9" id="KW-1185">Reference proteome</keyword>
<keyword evidence="2" id="KW-0001">2Fe-2S</keyword>
<dbReference type="CDD" id="cd00207">
    <property type="entry name" value="fer2"/>
    <property type="match status" value="1"/>
</dbReference>
<evidence type="ECO:0000313" key="8">
    <source>
        <dbReference type="EMBL" id="BAN48558.1"/>
    </source>
</evidence>
<dbReference type="GO" id="GO:0005829">
    <property type="term" value="C:cytosol"/>
    <property type="evidence" value="ECO:0007669"/>
    <property type="project" value="TreeGrafter"/>
</dbReference>
<protein>
    <submittedName>
        <fullName evidence="8">2Fe-2S ferredoxin</fullName>
    </submittedName>
</protein>
<dbReference type="InterPro" id="IPR001041">
    <property type="entry name" value="2Fe-2S_ferredoxin-type"/>
</dbReference>